<evidence type="ECO:0000313" key="2">
    <source>
        <dbReference type="EMBL" id="SBT04485.1"/>
    </source>
</evidence>
<dbReference type="Proteomes" id="UP000199169">
    <property type="component" value="Unassembled WGS sequence"/>
</dbReference>
<sequence>MLRVARIRREDFSAIQTLVLRLSIHLVPLAKSLHWLRHEPGRTPNKNQTSKRTVSKKCLKHEEETSRKSSFNSSGSHQFQLGADRWCRVCCGPLHGGVFYRPINRAPTLPWQARLMMITGAELSGGRVLAGLRVIRARYRHTGMPWHSACGAPAEVGTALLGFDRCGAWMERLSVCALAAFAFSGSPTVLNYRDDPGHESHGRLLHLFNYSVRSSGLPTGIVRRAGSMLREYPWSLVEPSPTQWIGEIPELQRPLSR</sequence>
<protein>
    <submittedName>
        <fullName evidence="2">Uncharacterized protein</fullName>
    </submittedName>
</protein>
<accession>A0A1A8XH51</accession>
<evidence type="ECO:0000313" key="3">
    <source>
        <dbReference type="Proteomes" id="UP000199169"/>
    </source>
</evidence>
<name>A0A1A8XH51_9PROT</name>
<keyword evidence="3" id="KW-1185">Reference proteome</keyword>
<reference evidence="2 3" key="1">
    <citation type="submission" date="2016-06" db="EMBL/GenBank/DDBJ databases">
        <authorList>
            <person name="Kjaerup R.B."/>
            <person name="Dalgaard T.S."/>
            <person name="Juul-Madsen H.R."/>
        </authorList>
    </citation>
    <scope>NUCLEOTIDE SEQUENCE [LARGE SCALE GENOMIC DNA]</scope>
    <source>
        <strain evidence="2">3</strain>
    </source>
</reference>
<dbReference type="EMBL" id="FLQX01000053">
    <property type="protein sequence ID" value="SBT04485.1"/>
    <property type="molecule type" value="Genomic_DNA"/>
</dbReference>
<organism evidence="2 3">
    <name type="scientific">Candidatus Accumulibacter aalborgensis</name>
    <dbReference type="NCBI Taxonomy" id="1860102"/>
    <lineage>
        <taxon>Bacteria</taxon>
        <taxon>Pseudomonadati</taxon>
        <taxon>Pseudomonadota</taxon>
        <taxon>Betaproteobacteria</taxon>
        <taxon>Candidatus Accumulibacter</taxon>
    </lineage>
</organism>
<proteinExistence type="predicted"/>
<dbReference type="AlphaFoldDB" id="A0A1A8XH51"/>
<gene>
    <name evidence="2" type="ORF">ACCAA_1460006</name>
</gene>
<evidence type="ECO:0000256" key="1">
    <source>
        <dbReference type="SAM" id="MobiDB-lite"/>
    </source>
</evidence>
<feature type="region of interest" description="Disordered" evidence="1">
    <location>
        <begin position="38"/>
        <end position="76"/>
    </location>
</feature>